<dbReference type="InterPro" id="IPR038375">
    <property type="entry name" value="NDUFAF7_sf"/>
</dbReference>
<name>A0ABS1N2D7_9ACTN</name>
<dbReference type="Gene3D" id="3.40.50.12710">
    <property type="match status" value="1"/>
</dbReference>
<dbReference type="InterPro" id="IPR003788">
    <property type="entry name" value="NDUFAF7"/>
</dbReference>
<dbReference type="Proteomes" id="UP000629371">
    <property type="component" value="Unassembled WGS sequence"/>
</dbReference>
<protein>
    <submittedName>
        <fullName evidence="4">SAM-dependent methyltransferase</fullName>
    </submittedName>
</protein>
<dbReference type="SUPFAM" id="SSF53335">
    <property type="entry name" value="S-adenosyl-L-methionine-dependent methyltransferases"/>
    <property type="match status" value="1"/>
</dbReference>
<dbReference type="Pfam" id="PF02636">
    <property type="entry name" value="Methyltransf_28"/>
    <property type="match status" value="1"/>
</dbReference>
<evidence type="ECO:0000313" key="5">
    <source>
        <dbReference type="Proteomes" id="UP000629371"/>
    </source>
</evidence>
<gene>
    <name evidence="4" type="ORF">JK360_33065</name>
</gene>
<dbReference type="PANTHER" id="PTHR12049:SF7">
    <property type="entry name" value="PROTEIN ARGININE METHYLTRANSFERASE NDUFAF7, MITOCHONDRIAL"/>
    <property type="match status" value="1"/>
</dbReference>
<reference evidence="4 5" key="1">
    <citation type="submission" date="2021-01" db="EMBL/GenBank/DDBJ databases">
        <title>WGS of actinomycetes isolated from Thailand.</title>
        <authorList>
            <person name="Thawai C."/>
        </authorList>
    </citation>
    <scope>NUCLEOTIDE SEQUENCE [LARGE SCALE GENOMIC DNA]</scope>
    <source>
        <strain evidence="4 5">CH9-7</strain>
    </source>
</reference>
<dbReference type="RefSeq" id="WP_201810388.1">
    <property type="nucleotide sequence ID" value="NZ_JAERRI010000025.1"/>
</dbReference>
<sequence>MTNEWCGWRDATERALYGADDGFYTRPGGPGPAGHFRTSVHVSPLYAGAVAALLRRVDGALGHPEELALVDVGAGRGELLTGVLAALPDEVAARLRPYAVERAARPGGLDPRIDWLGELPAPGSVTGLLFANEWLDNVPVDVVETDGDGVARRVLVRADGTERLGEPVDGADAEWLRRWWSWQPAPSAASTASVSTAPASTASASGASAPTARTALSPLSPGLRAEIGRPRDEAWARAVRTLRAGLAVAADYAHARQDRPLFGTLTGFRDGREVRPVPDGSCDITAHVALDACAGPSAELLTQREALHALGVDGRRPPLSLASTDPAAYVRALGTAGAAAELTDPAGLGGFGWLVEPVGGECAGLLKA</sequence>
<evidence type="ECO:0000313" key="4">
    <source>
        <dbReference type="EMBL" id="MBL1094089.1"/>
    </source>
</evidence>
<dbReference type="GO" id="GO:0032259">
    <property type="term" value="P:methylation"/>
    <property type="evidence" value="ECO:0007669"/>
    <property type="project" value="UniProtKB-KW"/>
</dbReference>
<keyword evidence="1 4" id="KW-0489">Methyltransferase</keyword>
<dbReference type="EMBL" id="JAERRI010000025">
    <property type="protein sequence ID" value="MBL1094089.1"/>
    <property type="molecule type" value="Genomic_DNA"/>
</dbReference>
<evidence type="ECO:0000256" key="3">
    <source>
        <dbReference type="SAM" id="MobiDB-lite"/>
    </source>
</evidence>
<dbReference type="PANTHER" id="PTHR12049">
    <property type="entry name" value="PROTEIN ARGININE METHYLTRANSFERASE NDUFAF7, MITOCHONDRIAL"/>
    <property type="match status" value="1"/>
</dbReference>
<dbReference type="GO" id="GO:0008168">
    <property type="term" value="F:methyltransferase activity"/>
    <property type="evidence" value="ECO:0007669"/>
    <property type="project" value="UniProtKB-KW"/>
</dbReference>
<feature type="compositionally biased region" description="Low complexity" evidence="3">
    <location>
        <begin position="200"/>
        <end position="215"/>
    </location>
</feature>
<keyword evidence="5" id="KW-1185">Reference proteome</keyword>
<accession>A0ABS1N2D7</accession>
<comment type="caution">
    <text evidence="4">The sequence shown here is derived from an EMBL/GenBank/DDBJ whole genome shotgun (WGS) entry which is preliminary data.</text>
</comment>
<evidence type="ECO:0000256" key="2">
    <source>
        <dbReference type="ARBA" id="ARBA00022679"/>
    </source>
</evidence>
<organism evidence="4 5">
    <name type="scientific">Streptomyces siderophoricus</name>
    <dbReference type="NCBI Taxonomy" id="2802281"/>
    <lineage>
        <taxon>Bacteria</taxon>
        <taxon>Bacillati</taxon>
        <taxon>Actinomycetota</taxon>
        <taxon>Actinomycetes</taxon>
        <taxon>Kitasatosporales</taxon>
        <taxon>Streptomycetaceae</taxon>
        <taxon>Streptomyces</taxon>
    </lineage>
</organism>
<keyword evidence="2" id="KW-0808">Transferase</keyword>
<proteinExistence type="predicted"/>
<feature type="region of interest" description="Disordered" evidence="3">
    <location>
        <begin position="200"/>
        <end position="224"/>
    </location>
</feature>
<evidence type="ECO:0000256" key="1">
    <source>
        <dbReference type="ARBA" id="ARBA00022603"/>
    </source>
</evidence>
<dbReference type="InterPro" id="IPR029063">
    <property type="entry name" value="SAM-dependent_MTases_sf"/>
</dbReference>